<dbReference type="Proteomes" id="UP000652219">
    <property type="component" value="Unassembled WGS sequence"/>
</dbReference>
<keyword evidence="5" id="KW-1185">Reference proteome</keyword>
<evidence type="ECO:0000256" key="3">
    <source>
        <dbReference type="RuleBase" id="RU000363"/>
    </source>
</evidence>
<evidence type="ECO:0000313" key="4">
    <source>
        <dbReference type="EMBL" id="KAF6802725.1"/>
    </source>
</evidence>
<comment type="similarity">
    <text evidence="1 3">Belongs to the short-chain dehydrogenases/reductases (SDR) family.</text>
</comment>
<gene>
    <name evidence="4" type="ORF">CSOJ01_11398</name>
</gene>
<comment type="caution">
    <text evidence="4">The sequence shown here is derived from an EMBL/GenBank/DDBJ whole genome shotgun (WGS) entry which is preliminary data.</text>
</comment>
<proteinExistence type="inferred from homology"/>
<name>A0A8H6IYA8_9PEZI</name>
<dbReference type="PRINTS" id="PR00080">
    <property type="entry name" value="SDRFAMILY"/>
</dbReference>
<evidence type="ECO:0000256" key="1">
    <source>
        <dbReference type="ARBA" id="ARBA00006484"/>
    </source>
</evidence>
<accession>A0A8H6IYA8</accession>
<dbReference type="PRINTS" id="PR00081">
    <property type="entry name" value="GDHRDH"/>
</dbReference>
<dbReference type="Pfam" id="PF00106">
    <property type="entry name" value="adh_short"/>
    <property type="match status" value="1"/>
</dbReference>
<protein>
    <submittedName>
        <fullName evidence="4">Short-chain dehydrogenase</fullName>
    </submittedName>
</protein>
<dbReference type="InterPro" id="IPR002347">
    <property type="entry name" value="SDR_fam"/>
</dbReference>
<dbReference type="Gene3D" id="3.40.50.720">
    <property type="entry name" value="NAD(P)-binding Rossmann-like Domain"/>
    <property type="match status" value="1"/>
</dbReference>
<dbReference type="SUPFAM" id="SSF51735">
    <property type="entry name" value="NAD(P)-binding Rossmann-fold domains"/>
    <property type="match status" value="1"/>
</dbReference>
<dbReference type="InterPro" id="IPR036291">
    <property type="entry name" value="NAD(P)-bd_dom_sf"/>
</dbReference>
<evidence type="ECO:0000256" key="2">
    <source>
        <dbReference type="ARBA" id="ARBA00023002"/>
    </source>
</evidence>
<dbReference type="AlphaFoldDB" id="A0A8H6IYA8"/>
<evidence type="ECO:0000313" key="5">
    <source>
        <dbReference type="Proteomes" id="UP000652219"/>
    </source>
</evidence>
<dbReference type="PANTHER" id="PTHR24320:SF283">
    <property type="entry name" value="RETINOL DEHYDROGENASE 11"/>
    <property type="match status" value="1"/>
</dbReference>
<reference evidence="4 5" key="1">
    <citation type="journal article" date="2020" name="Phytopathology">
        <title>Genome Sequence Resources of Colletotrichum truncatum, C. plurivorum, C. musicola, and C. sojae: Four Species Pathogenic to Soybean (Glycine max).</title>
        <authorList>
            <person name="Rogerio F."/>
            <person name="Boufleur T.R."/>
            <person name="Ciampi-Guillardi M."/>
            <person name="Sukno S.A."/>
            <person name="Thon M.R."/>
            <person name="Massola Junior N.S."/>
            <person name="Baroncelli R."/>
        </authorList>
    </citation>
    <scope>NUCLEOTIDE SEQUENCE [LARGE SCALE GENOMIC DNA]</scope>
    <source>
        <strain evidence="4 5">LFN0009</strain>
    </source>
</reference>
<dbReference type="PANTHER" id="PTHR24320">
    <property type="entry name" value="RETINOL DEHYDROGENASE"/>
    <property type="match status" value="1"/>
</dbReference>
<organism evidence="4 5">
    <name type="scientific">Colletotrichum sojae</name>
    <dbReference type="NCBI Taxonomy" id="2175907"/>
    <lineage>
        <taxon>Eukaryota</taxon>
        <taxon>Fungi</taxon>
        <taxon>Dikarya</taxon>
        <taxon>Ascomycota</taxon>
        <taxon>Pezizomycotina</taxon>
        <taxon>Sordariomycetes</taxon>
        <taxon>Hypocreomycetidae</taxon>
        <taxon>Glomerellales</taxon>
        <taxon>Glomerellaceae</taxon>
        <taxon>Colletotrichum</taxon>
        <taxon>Colletotrichum orchidearum species complex</taxon>
    </lineage>
</organism>
<dbReference type="EMBL" id="WIGN01000261">
    <property type="protein sequence ID" value="KAF6802725.1"/>
    <property type="molecule type" value="Genomic_DNA"/>
</dbReference>
<dbReference type="GO" id="GO:0016491">
    <property type="term" value="F:oxidoreductase activity"/>
    <property type="evidence" value="ECO:0007669"/>
    <property type="project" value="UniProtKB-KW"/>
</dbReference>
<keyword evidence="2" id="KW-0560">Oxidoreductase</keyword>
<sequence length="335" mass="35680">MAPTFDSSTKASELVALYAPLISGKTILVTGISPNSLGEAFVRAVAVGKPATFILAGRSPAKFQPLVDDLAASHPDIAVKPLPLDLASLASVRSAAATVNSWTDVPQIDILVNNAGIMAAPYALTEDALESQFQTNHVGHFLLTNLVMRKMLAGPGGPRVVNVSSNGHRLGPVRWTDHAFDGGRTYDAWSAYGQSKTANALFSVALAERLGGGSKGLAAFSVCPGFVAATNLAAHGAADFAGFLAGLRRADERMGNKAMWLKAEDVRPKGMDEGVATHVFAAFDQGLKERNGEFLSDCRVADPYEEEVYPWARGKVEADMLWRLSEKLIGQEFSY</sequence>